<dbReference type="Proteomes" id="UP000243688">
    <property type="component" value="Unassembled WGS sequence"/>
</dbReference>
<evidence type="ECO:0000313" key="8">
    <source>
        <dbReference type="Proteomes" id="UP000243688"/>
    </source>
</evidence>
<reference evidence="7 8" key="1">
    <citation type="submission" date="2016-12" db="EMBL/GenBank/DDBJ databases">
        <title>Candidatus Reconcilibacillus cellulovorans genome.</title>
        <authorList>
            <person name="Kolinko S."/>
            <person name="Wu Y.-W."/>
            <person name="Tachea F."/>
            <person name="Denzel E."/>
            <person name="Hiras J."/>
            <person name="Baecker N."/>
            <person name="Chan L.J."/>
            <person name="Eichorst S.A."/>
            <person name="Frey D."/>
            <person name="Adams P.D."/>
            <person name="Pray T."/>
            <person name="Tanjore D."/>
            <person name="Petzold C.J."/>
            <person name="Gladden J.M."/>
            <person name="Simmons B.A."/>
            <person name="Singer S.W."/>
        </authorList>
    </citation>
    <scope>NUCLEOTIDE SEQUENCE [LARGE SCALE GENOMIC DNA]</scope>
    <source>
        <strain evidence="7">JTherm</strain>
    </source>
</reference>
<comment type="caution">
    <text evidence="7">The sequence shown here is derived from an EMBL/GenBank/DDBJ whole genome shotgun (WGS) entry which is preliminary data.</text>
</comment>
<dbReference type="GO" id="GO:0016020">
    <property type="term" value="C:membrane"/>
    <property type="evidence" value="ECO:0007669"/>
    <property type="project" value="UniProtKB-SubCell"/>
</dbReference>
<feature type="transmembrane region" description="Helical" evidence="6">
    <location>
        <begin position="12"/>
        <end position="33"/>
    </location>
</feature>
<feature type="transmembrane region" description="Helical" evidence="6">
    <location>
        <begin position="221"/>
        <end position="240"/>
    </location>
</feature>
<feature type="transmembrane region" description="Helical" evidence="6">
    <location>
        <begin position="68"/>
        <end position="91"/>
    </location>
</feature>
<feature type="transmembrane region" description="Helical" evidence="6">
    <location>
        <begin position="39"/>
        <end position="56"/>
    </location>
</feature>
<evidence type="ECO:0000256" key="2">
    <source>
        <dbReference type="ARBA" id="ARBA00009773"/>
    </source>
</evidence>
<sequence length="370" mass="40275">MWPFYRKYARTIADVSLLALTVYALMLAFSFLYRIAAPIFFALVVFAAIEPLAAFLHRRGVRKTLASAIATLVFVLVVVGLVAGTAAVFAVQLNRLAERIPAAAAMLQTEVALWTERLQTRLDALPPGIVEQVETMSADLAGWAGTLGSRFLKWIVSAVSGLSTFFAHFAIGVMLAYFLSAEFDGWKKAFREKTPRTVRVAFAFLRDNVWKGIAGYLKAQLKLVAVTFAVIFVSLLLLGVDSAFSISVLAAVFDLLPVVGVSVIFVPWILYLLVVGDVGLAVSLTVVLAVVLVLRQVLEPKWMGQSLGVSAFTMLSFAVVSASLFGVAGLVLSPVLLILLKALHDHGYLRKWIRFPKDEFDEPTPPAAPD</sequence>
<dbReference type="EMBL" id="MOXJ01000045">
    <property type="protein sequence ID" value="PDO09344.1"/>
    <property type="molecule type" value="Genomic_DNA"/>
</dbReference>
<dbReference type="PANTHER" id="PTHR21716">
    <property type="entry name" value="TRANSMEMBRANE PROTEIN"/>
    <property type="match status" value="1"/>
</dbReference>
<keyword evidence="4 6" id="KW-1133">Transmembrane helix</keyword>
<feature type="transmembrane region" description="Helical" evidence="6">
    <location>
        <begin position="318"/>
        <end position="340"/>
    </location>
</feature>
<comment type="subcellular location">
    <subcellularLocation>
        <location evidence="1">Membrane</location>
        <topology evidence="1">Multi-pass membrane protein</topology>
    </subcellularLocation>
</comment>
<feature type="transmembrane region" description="Helical" evidence="6">
    <location>
        <begin position="278"/>
        <end position="298"/>
    </location>
</feature>
<dbReference type="PANTHER" id="PTHR21716:SF68">
    <property type="entry name" value="TRANSPORT PROTEIN YTVI-RELATED"/>
    <property type="match status" value="1"/>
</dbReference>
<protein>
    <submittedName>
        <fullName evidence="7">Sporulation integral membrane protein YtvI</fullName>
    </submittedName>
</protein>
<organism evidence="7 8">
    <name type="scientific">Candidatus Reconcilbacillus cellulovorans</name>
    <dbReference type="NCBI Taxonomy" id="1906605"/>
    <lineage>
        <taxon>Bacteria</taxon>
        <taxon>Bacillati</taxon>
        <taxon>Bacillota</taxon>
        <taxon>Bacilli</taxon>
        <taxon>Bacillales</taxon>
        <taxon>Paenibacillaceae</taxon>
        <taxon>Candidatus Reconcilbacillus</taxon>
    </lineage>
</organism>
<dbReference type="AlphaFoldDB" id="A0A2A6DX56"/>
<proteinExistence type="inferred from homology"/>
<evidence type="ECO:0000256" key="1">
    <source>
        <dbReference type="ARBA" id="ARBA00004141"/>
    </source>
</evidence>
<keyword evidence="3 6" id="KW-0812">Transmembrane</keyword>
<dbReference type="NCBIfam" id="TIGR02872">
    <property type="entry name" value="spore_ytvI"/>
    <property type="match status" value="1"/>
</dbReference>
<dbReference type="InterPro" id="IPR014227">
    <property type="entry name" value="YtvI-like"/>
</dbReference>
<comment type="similarity">
    <text evidence="2">Belongs to the autoinducer-2 exporter (AI-2E) (TC 2.A.86) family.</text>
</comment>
<name>A0A2A6DX56_9BACL</name>
<accession>A0A2A6DX56</accession>
<dbReference type="InterPro" id="IPR002549">
    <property type="entry name" value="AI-2E-like"/>
</dbReference>
<gene>
    <name evidence="7" type="ORF">BLM47_13090</name>
</gene>
<feature type="transmembrane region" description="Helical" evidence="6">
    <location>
        <begin position="154"/>
        <end position="179"/>
    </location>
</feature>
<evidence type="ECO:0000256" key="6">
    <source>
        <dbReference type="SAM" id="Phobius"/>
    </source>
</evidence>
<evidence type="ECO:0000256" key="5">
    <source>
        <dbReference type="ARBA" id="ARBA00023136"/>
    </source>
</evidence>
<evidence type="ECO:0000313" key="7">
    <source>
        <dbReference type="EMBL" id="PDO09344.1"/>
    </source>
</evidence>
<feature type="transmembrane region" description="Helical" evidence="6">
    <location>
        <begin position="246"/>
        <end position="271"/>
    </location>
</feature>
<dbReference type="Pfam" id="PF01594">
    <property type="entry name" value="AI-2E_transport"/>
    <property type="match status" value="1"/>
</dbReference>
<dbReference type="GO" id="GO:0055085">
    <property type="term" value="P:transmembrane transport"/>
    <property type="evidence" value="ECO:0007669"/>
    <property type="project" value="TreeGrafter"/>
</dbReference>
<keyword evidence="5 6" id="KW-0472">Membrane</keyword>
<evidence type="ECO:0000256" key="3">
    <source>
        <dbReference type="ARBA" id="ARBA00022692"/>
    </source>
</evidence>
<evidence type="ECO:0000256" key="4">
    <source>
        <dbReference type="ARBA" id="ARBA00022989"/>
    </source>
</evidence>